<evidence type="ECO:0000313" key="2">
    <source>
        <dbReference type="EMBL" id="EXI87626.1"/>
    </source>
</evidence>
<accession>A0A011PJC5</accession>
<dbReference type="EMBL" id="JEMY01000033">
    <property type="protein sequence ID" value="EXI87626.1"/>
    <property type="molecule type" value="Genomic_DNA"/>
</dbReference>
<dbReference type="Proteomes" id="UP000022141">
    <property type="component" value="Unassembled WGS sequence"/>
</dbReference>
<evidence type="ECO:0000256" key="1">
    <source>
        <dbReference type="SAM" id="MobiDB-lite"/>
    </source>
</evidence>
<feature type="compositionally biased region" description="Low complexity" evidence="1">
    <location>
        <begin position="208"/>
        <end position="225"/>
    </location>
</feature>
<sequence length="240" mass="26807">MPNAYFKNFKESTTAQSCYSTCCFCACFLLPTDALCLFIGRQLLRPGILSRLTGSLDEMPWPENFWLNVFNRDGGVKPAITARVNRHYIILIVFYHRVARRFRKSSAGVQSFAGFPRIMTLERSRGGAGRAGFPAFISILPEFRFMRSTCTGADCGRVLRTRTRGEGRRSGRQAKGTAKTGASRLHSRRDAAESGGTTRANPRRASRRAYLLSSRIPRSSPSSVSGNMRPPIRLWISDVD</sequence>
<keyword evidence="3" id="KW-1185">Reference proteome</keyword>
<protein>
    <submittedName>
        <fullName evidence="2">Uncharacterized protein</fullName>
    </submittedName>
</protein>
<name>A0A011PJC5_ACCRE</name>
<feature type="region of interest" description="Disordered" evidence="1">
    <location>
        <begin position="161"/>
        <end position="230"/>
    </location>
</feature>
<evidence type="ECO:0000313" key="3">
    <source>
        <dbReference type="Proteomes" id="UP000022141"/>
    </source>
</evidence>
<reference evidence="2" key="1">
    <citation type="submission" date="2014-02" db="EMBL/GenBank/DDBJ databases">
        <title>Expanding our view of genomic diversity in Candidatus Accumulibacter clades.</title>
        <authorList>
            <person name="Skennerton C.T."/>
            <person name="Barr J.J."/>
            <person name="Slater F.R."/>
            <person name="Bond P.L."/>
            <person name="Tyson G.W."/>
        </authorList>
    </citation>
    <scope>NUCLEOTIDE SEQUENCE [LARGE SCALE GENOMIC DNA]</scope>
</reference>
<proteinExistence type="predicted"/>
<organism evidence="2 3">
    <name type="scientific">Accumulibacter regalis</name>
    <dbReference type="NCBI Taxonomy" id="522306"/>
    <lineage>
        <taxon>Bacteria</taxon>
        <taxon>Pseudomonadati</taxon>
        <taxon>Pseudomonadota</taxon>
        <taxon>Betaproteobacteria</taxon>
        <taxon>Candidatus Accumulibacter</taxon>
    </lineage>
</organism>
<gene>
    <name evidence="2" type="ORF">AW11_02490</name>
</gene>
<dbReference type="AlphaFoldDB" id="A0A011PJC5"/>
<comment type="caution">
    <text evidence="2">The sequence shown here is derived from an EMBL/GenBank/DDBJ whole genome shotgun (WGS) entry which is preliminary data.</text>
</comment>